<protein>
    <submittedName>
        <fullName evidence="1">Uncharacterized protein</fullName>
    </submittedName>
</protein>
<dbReference type="Proteomes" id="UP000183471">
    <property type="component" value="Unassembled WGS sequence"/>
</dbReference>
<name>A0ABY0T682_9PROT</name>
<proteinExistence type="predicted"/>
<accession>A0ABY0T682</accession>
<gene>
    <name evidence="1" type="ORF">SAMN05216402_0329</name>
</gene>
<evidence type="ECO:0000313" key="2">
    <source>
        <dbReference type="Proteomes" id="UP000183471"/>
    </source>
</evidence>
<comment type="caution">
    <text evidence="1">The sequence shown here is derived from an EMBL/GenBank/DDBJ whole genome shotgun (WGS) entry which is preliminary data.</text>
</comment>
<keyword evidence="2" id="KW-1185">Reference proteome</keyword>
<organism evidence="1 2">
    <name type="scientific">Nitrosospira multiformis</name>
    <dbReference type="NCBI Taxonomy" id="1231"/>
    <lineage>
        <taxon>Bacteria</taxon>
        <taxon>Pseudomonadati</taxon>
        <taxon>Pseudomonadota</taxon>
        <taxon>Betaproteobacteria</taxon>
        <taxon>Nitrosomonadales</taxon>
        <taxon>Nitrosomonadaceae</taxon>
        <taxon>Nitrosospira</taxon>
    </lineage>
</organism>
<sequence>MRANELYKFGAHIHFFEIVVICEGILPHGKRALRVNAAWTGIC</sequence>
<reference evidence="1 2" key="1">
    <citation type="submission" date="2016-10" db="EMBL/GenBank/DDBJ databases">
        <authorList>
            <person name="Varghese N."/>
            <person name="Submissions S."/>
        </authorList>
    </citation>
    <scope>NUCLEOTIDE SEQUENCE [LARGE SCALE GENOMIC DNA]</scope>
    <source>
        <strain evidence="1 2">Nl1</strain>
    </source>
</reference>
<evidence type="ECO:0000313" key="1">
    <source>
        <dbReference type="EMBL" id="SDQ31418.1"/>
    </source>
</evidence>
<dbReference type="EMBL" id="FNKY01000001">
    <property type="protein sequence ID" value="SDQ31418.1"/>
    <property type="molecule type" value="Genomic_DNA"/>
</dbReference>